<protein>
    <recommendedName>
        <fullName evidence="1">Peptidase S9 prolyl oligopeptidase catalytic domain-containing protein</fullName>
    </recommendedName>
</protein>
<dbReference type="InterPro" id="IPR050278">
    <property type="entry name" value="Serine_Prot_S9B/DPPIV"/>
</dbReference>
<evidence type="ECO:0000313" key="3">
    <source>
        <dbReference type="Proteomes" id="UP000076630"/>
    </source>
</evidence>
<keyword evidence="3" id="KW-1185">Reference proteome</keyword>
<dbReference type="InterPro" id="IPR029058">
    <property type="entry name" value="AB_hydrolase_fold"/>
</dbReference>
<evidence type="ECO:0000313" key="2">
    <source>
        <dbReference type="EMBL" id="KZE73946.1"/>
    </source>
</evidence>
<dbReference type="GO" id="GO:0008236">
    <property type="term" value="F:serine-type peptidase activity"/>
    <property type="evidence" value="ECO:0007669"/>
    <property type="project" value="InterPro"/>
</dbReference>
<feature type="domain" description="Peptidase S9 prolyl oligopeptidase catalytic" evidence="1">
    <location>
        <begin position="660"/>
        <end position="829"/>
    </location>
</feature>
<dbReference type="GO" id="GO:0008239">
    <property type="term" value="F:dipeptidyl-peptidase activity"/>
    <property type="evidence" value="ECO:0007669"/>
    <property type="project" value="TreeGrafter"/>
</dbReference>
<dbReference type="Gene3D" id="3.40.50.1820">
    <property type="entry name" value="alpha/beta hydrolase"/>
    <property type="match status" value="1"/>
</dbReference>
<dbReference type="GO" id="GO:0006508">
    <property type="term" value="P:proteolysis"/>
    <property type="evidence" value="ECO:0007669"/>
    <property type="project" value="InterPro"/>
</dbReference>
<dbReference type="InterPro" id="IPR001375">
    <property type="entry name" value="Peptidase_S9_cat"/>
</dbReference>
<dbReference type="Pfam" id="PF00326">
    <property type="entry name" value="Peptidase_S9"/>
    <property type="match status" value="1"/>
</dbReference>
<gene>
    <name evidence="2" type="ORF">AV926_18130</name>
</gene>
<dbReference type="AlphaFoldDB" id="A0A163UW14"/>
<dbReference type="PANTHER" id="PTHR11731:SF193">
    <property type="entry name" value="DIPEPTIDYL PEPTIDASE 9"/>
    <property type="match status" value="1"/>
</dbReference>
<dbReference type="Proteomes" id="UP000076630">
    <property type="component" value="Unassembled WGS sequence"/>
</dbReference>
<dbReference type="RefSeq" id="WP_038988298.1">
    <property type="nucleotide sequence ID" value="NZ_JWJO01000090.1"/>
</dbReference>
<evidence type="ECO:0000259" key="1">
    <source>
        <dbReference type="Pfam" id="PF00326"/>
    </source>
</evidence>
<dbReference type="OrthoDB" id="9812921at2"/>
<accession>A0A163UW14</accession>
<dbReference type="PANTHER" id="PTHR11731">
    <property type="entry name" value="PROTEASE FAMILY S9B,C DIPEPTIDYL-PEPTIDASE IV-RELATED"/>
    <property type="match status" value="1"/>
</dbReference>
<reference evidence="2 3" key="1">
    <citation type="submission" date="2016-01" db="EMBL/GenBank/DDBJ databases">
        <title>Whole genome sequencing of Myroides marinus L41.</title>
        <authorList>
            <person name="Hong K.W."/>
        </authorList>
    </citation>
    <scope>NUCLEOTIDE SEQUENCE [LARGE SCALE GENOMIC DNA]</scope>
    <source>
        <strain evidence="2 3">L41</strain>
    </source>
</reference>
<organism evidence="2 3">
    <name type="scientific">Myroides marinus</name>
    <dbReference type="NCBI Taxonomy" id="703342"/>
    <lineage>
        <taxon>Bacteria</taxon>
        <taxon>Pseudomonadati</taxon>
        <taxon>Bacteroidota</taxon>
        <taxon>Flavobacteriia</taxon>
        <taxon>Flavobacteriales</taxon>
        <taxon>Flavobacteriaceae</taxon>
        <taxon>Myroides</taxon>
    </lineage>
</organism>
<dbReference type="SUPFAM" id="SSF53474">
    <property type="entry name" value="alpha/beta-Hydrolases"/>
    <property type="match status" value="1"/>
</dbReference>
<comment type="caution">
    <text evidence="2">The sequence shown here is derived from an EMBL/GenBank/DDBJ whole genome shotgun (WGS) entry which is preliminary data.</text>
</comment>
<dbReference type="SUPFAM" id="SSF82171">
    <property type="entry name" value="DPP6 N-terminal domain-like"/>
    <property type="match status" value="1"/>
</dbReference>
<dbReference type="EMBL" id="LQNU01000099">
    <property type="protein sequence ID" value="KZE73946.1"/>
    <property type="molecule type" value="Genomic_DNA"/>
</dbReference>
<name>A0A163UW14_9FLAO</name>
<proteinExistence type="predicted"/>
<sequence>MRTYLIYKLILIFVGLLSSNSLVASSYSEGIVIDSLGYTIRPFLISPDGNWVIASKTYGYNNRADTIFYINTKTKQKRIVNDLSTLQANLLYNDLILEKKNQYLSVINLETNQSVFKADGIKQFASKAFDNKNLLITLSSNAVLNLVQLDKDGEKNKIIFNDNQVVEFLVNENKTKLIYQKKDCNTSYVLDLESFKVAEIDYSGDLLSPYWNVTQDKMAILEKENIIYLLDLEKKQVDTIQLSKKPLERFELSFYSNDDLFIKYNVKTEKKLEESEYLDIWNGNTRFVHPSSFKEKFVLQYKAFIYQSKTKTLKELERKRESDLDFINLLNHILSYNPFTYQDFSASYTQIQFDVLDTSNSHIGQSIKTNNSKDIIASLCGKYMIYPIDNDKSKWEILELATNKTTTINCDASTVDVPIWSTNSEYVFFVENNTLTRLHLSTKKQVSILSLTGKTSLIFANKTKHNNDINATINTDSSIVVAVKNSSNTLIYSIDNTRAKLLIDAKENDLSRGLTYLPNLISKDLKTIVFTQENYNVPVSLKVLNNGKITTLWESDIPQELYNNRKKQTISFKTKTGRELKGTLYYPKNFNKELKYPMVVYTYAEDDTDSKQFLLSSMINSTGFNIPLLNDNGYFVFYVQSYISQQGPGIGALESIKNSVKIISEKESAIDTLKLGLIGHSFGGYKASFIATQTNMFSAIISGGAPHDVIGGTMYRYNTYRNKLDWFMVESGQLGFKQSYAENPEKYLANSPLLYAHKVKTPILLWTGLKDENAHWENTRKMYVALKRYKVPTIALFYKNVEHDIMPNQKVENKDLTLRVMDWFEYFLKDNKSIQWISKGIDYDNYSWNQLDTF</sequence>